<accession>A0A6G9AZA2</accession>
<dbReference type="NCBIfam" id="NF033377">
    <property type="entry name" value="OMA_tautomer"/>
    <property type="match status" value="1"/>
</dbReference>
<dbReference type="SUPFAM" id="SSF54506">
    <property type="entry name" value="Diaminopimelate epimerase-like"/>
    <property type="match status" value="2"/>
</dbReference>
<name>A0A6G9AZA2_9BACT</name>
<protein>
    <submittedName>
        <fullName evidence="3">4-oxalomesaconate tautomerase</fullName>
        <ecNumber evidence="3">5.3.2.8</ecNumber>
    </submittedName>
</protein>
<keyword evidence="2 3" id="KW-0413">Isomerase</keyword>
<evidence type="ECO:0000313" key="3">
    <source>
        <dbReference type="EMBL" id="QIP17658.1"/>
    </source>
</evidence>
<proteinExistence type="inferred from homology"/>
<dbReference type="PANTHER" id="PTHR43709:SF3">
    <property type="entry name" value="ISOMERASE YBHH-RELATED"/>
    <property type="match status" value="1"/>
</dbReference>
<evidence type="ECO:0000256" key="1">
    <source>
        <dbReference type="ARBA" id="ARBA00007673"/>
    </source>
</evidence>
<reference evidence="3 4" key="1">
    <citation type="submission" date="2020-03" db="EMBL/GenBank/DDBJ databases">
        <authorList>
            <person name="Kim M.K."/>
        </authorList>
    </citation>
    <scope>NUCLEOTIDE SEQUENCE [LARGE SCALE GENOMIC DNA]</scope>
    <source>
        <strain evidence="3 4">BT328</strain>
    </source>
</reference>
<dbReference type="KEGG" id="spib:G8759_04365"/>
<gene>
    <name evidence="3" type="ORF">G8759_04365</name>
</gene>
<dbReference type="InterPro" id="IPR007400">
    <property type="entry name" value="PrpF-like"/>
</dbReference>
<organism evidence="3 4">
    <name type="scientific">Spirosoma aureum</name>
    <dbReference type="NCBI Taxonomy" id="2692134"/>
    <lineage>
        <taxon>Bacteria</taxon>
        <taxon>Pseudomonadati</taxon>
        <taxon>Bacteroidota</taxon>
        <taxon>Cytophagia</taxon>
        <taxon>Cytophagales</taxon>
        <taxon>Cytophagaceae</taxon>
        <taxon>Spirosoma</taxon>
    </lineage>
</organism>
<sequence length="365" mass="39438">MLAQCQAIAPPANAIPCVFMRGGTSRGPFLDLRDLPRNRAERDAILLRIMGSPDARQIDGLGGAETVTSKVVMAQPSTRPGIDVDYLFAQIDLENPLVDTLPPCGNMMAGVGPFAIEKGWVKVTNPETKVMIYNINTNSVIEEIVQTPNGRVQYNGTARIDGVPGTAAPILMNLFDQVGSKTKKLLPTGHLKDRIDSLDVSILDAGTVMVLLRADAIGLTGGEDETFFKTNRALMERLERIRREAGRLAGLGDVSNSVLPKIGILSTPQTEAANIRSRYLTPHSLHPSHAVTGAICIGTALKIKGTVASEVGRENGKPTELVVIEHPAGVIEVNIELDRQGDQIQVRKVGTMRTARKLMQGYVFY</sequence>
<keyword evidence="4" id="KW-1185">Reference proteome</keyword>
<dbReference type="Gene3D" id="3.10.310.10">
    <property type="entry name" value="Diaminopimelate Epimerase, Chain A, domain 1"/>
    <property type="match status" value="2"/>
</dbReference>
<evidence type="ECO:0000256" key="2">
    <source>
        <dbReference type="ARBA" id="ARBA00023235"/>
    </source>
</evidence>
<dbReference type="GO" id="GO:0016853">
    <property type="term" value="F:isomerase activity"/>
    <property type="evidence" value="ECO:0007669"/>
    <property type="project" value="UniProtKB-KW"/>
</dbReference>
<dbReference type="PANTHER" id="PTHR43709">
    <property type="entry name" value="ACONITATE ISOMERASE-RELATED"/>
    <property type="match status" value="1"/>
</dbReference>
<comment type="similarity">
    <text evidence="1">Belongs to the PrpF family.</text>
</comment>
<dbReference type="Pfam" id="PF04303">
    <property type="entry name" value="PrpF"/>
    <property type="match status" value="1"/>
</dbReference>
<dbReference type="InterPro" id="IPR047687">
    <property type="entry name" value="OMA_tautomer-like"/>
</dbReference>
<dbReference type="EMBL" id="CP050063">
    <property type="protein sequence ID" value="QIP17658.1"/>
    <property type="molecule type" value="Genomic_DNA"/>
</dbReference>
<dbReference type="EC" id="5.3.2.8" evidence="3"/>
<dbReference type="Proteomes" id="UP000501802">
    <property type="component" value="Chromosome"/>
</dbReference>
<dbReference type="AlphaFoldDB" id="A0A6G9AZA2"/>
<evidence type="ECO:0000313" key="4">
    <source>
        <dbReference type="Proteomes" id="UP000501802"/>
    </source>
</evidence>